<feature type="domain" description="DUF3298" evidence="1">
    <location>
        <begin position="170"/>
        <end position="240"/>
    </location>
</feature>
<dbReference type="AlphaFoldDB" id="A0A644ZGK3"/>
<protein>
    <recommendedName>
        <fullName evidence="4">DUF3298 domain-containing protein</fullName>
    </recommendedName>
</protein>
<dbReference type="InterPro" id="IPR021729">
    <property type="entry name" value="DUF3298"/>
</dbReference>
<feature type="domain" description="Deacetylase PdaC" evidence="2">
    <location>
        <begin position="54"/>
        <end position="146"/>
    </location>
</feature>
<evidence type="ECO:0000259" key="1">
    <source>
        <dbReference type="Pfam" id="PF11738"/>
    </source>
</evidence>
<dbReference type="Pfam" id="PF11738">
    <property type="entry name" value="DUF3298"/>
    <property type="match status" value="1"/>
</dbReference>
<accession>A0A644ZGK3</accession>
<organism evidence="3">
    <name type="scientific">bioreactor metagenome</name>
    <dbReference type="NCBI Taxonomy" id="1076179"/>
    <lineage>
        <taxon>unclassified sequences</taxon>
        <taxon>metagenomes</taxon>
        <taxon>ecological metagenomes</taxon>
    </lineage>
</organism>
<dbReference type="Pfam" id="PF13739">
    <property type="entry name" value="PdaC"/>
    <property type="match status" value="2"/>
</dbReference>
<reference evidence="3" key="1">
    <citation type="submission" date="2019-08" db="EMBL/GenBank/DDBJ databases">
        <authorList>
            <person name="Kucharzyk K."/>
            <person name="Murdoch R.W."/>
            <person name="Higgins S."/>
            <person name="Loffler F."/>
        </authorList>
    </citation>
    <scope>NUCLEOTIDE SEQUENCE</scope>
</reference>
<evidence type="ECO:0000259" key="2">
    <source>
        <dbReference type="Pfam" id="PF13739"/>
    </source>
</evidence>
<evidence type="ECO:0008006" key="4">
    <source>
        <dbReference type="Google" id="ProtNLM"/>
    </source>
</evidence>
<feature type="domain" description="Deacetylase PdaC" evidence="2">
    <location>
        <begin position="271"/>
        <end position="355"/>
    </location>
</feature>
<dbReference type="InterPro" id="IPR025303">
    <property type="entry name" value="PdaC"/>
</dbReference>
<proteinExistence type="predicted"/>
<gene>
    <name evidence="3" type="ORF">SDC9_86603</name>
</gene>
<dbReference type="EMBL" id="VSSQ01008829">
    <property type="protein sequence ID" value="MPM39966.1"/>
    <property type="molecule type" value="Genomic_DNA"/>
</dbReference>
<dbReference type="InterPro" id="IPR037126">
    <property type="entry name" value="PdaC/RsiV-like_sf"/>
</dbReference>
<dbReference type="Gene3D" id="3.90.640.20">
    <property type="entry name" value="Heat-shock cognate protein, ATPase"/>
    <property type="match status" value="1"/>
</dbReference>
<sequence>MKKFISLILLSVLVFSFVVFFNMETHIKDVQASTPTLTLYTEKNKIELKDKITKESNEHMEIALNIPYVQGFNNREFEKIINNDITSYINSIKKEFEDILQKDLLYTKTNGFSLPKYEIKSDYIITYSDENLLSFTITSNSFTGGSYSTLNKKSYNIDLKNSKLLNLQHLFSEDEDFQQVINNKISEDIARDKNKYYSNKFRGIDYDQPFYLEKESIVIHFPMNEITPYVVGVPEFKIPINNFKLPLDIKATSISSRATIKTLKNSQQSKDANIDIELPKIEIDDIKLTNKINEYIQKDVDSFVKSIENESRNRRKTMNNANKVFIPYNVNVSYKVFRNTKEQIKIEVCKSHFDGNNFKNTETLVNIDLKTGEITNK</sequence>
<comment type="caution">
    <text evidence="3">The sequence shown here is derived from an EMBL/GenBank/DDBJ whole genome shotgun (WGS) entry which is preliminary data.</text>
</comment>
<evidence type="ECO:0000313" key="3">
    <source>
        <dbReference type="EMBL" id="MPM39966.1"/>
    </source>
</evidence>
<dbReference type="Gene3D" id="3.30.565.40">
    <property type="entry name" value="Fervidobacterium nodosum Rt17-B1 like"/>
    <property type="match status" value="2"/>
</dbReference>
<name>A0A644ZGK3_9ZZZZ</name>